<protein>
    <submittedName>
        <fullName evidence="1">Uncharacterized protein</fullName>
    </submittedName>
</protein>
<name>A0A4Y1RDT4_PRUDU</name>
<evidence type="ECO:0000313" key="1">
    <source>
        <dbReference type="EMBL" id="BBH02165.1"/>
    </source>
</evidence>
<proteinExistence type="predicted"/>
<accession>A0A4Y1RDT4</accession>
<dbReference type="EMBL" id="AP019300">
    <property type="protein sequence ID" value="BBH02165.1"/>
    <property type="molecule type" value="Genomic_DNA"/>
</dbReference>
<gene>
    <name evidence="1" type="ORF">Prudu_012653</name>
</gene>
<dbReference type="PANTHER" id="PTHR36074:SF1">
    <property type="entry name" value="ISOPENTENYL-DIPHOSPHATE DELTA-ISOMERASE"/>
    <property type="match status" value="1"/>
</dbReference>
<reference evidence="1" key="1">
    <citation type="journal article" date="2019" name="Science">
        <title>Mutation of a bHLH transcription factor allowed almond domestication.</title>
        <authorList>
            <person name="Sanchez-Perez R."/>
            <person name="Pavan S."/>
            <person name="Mazzeo R."/>
            <person name="Moldovan C."/>
            <person name="Aiese Cigliano R."/>
            <person name="Del Cueto J."/>
            <person name="Ricciardi F."/>
            <person name="Lotti C."/>
            <person name="Ricciardi L."/>
            <person name="Dicenta F."/>
            <person name="Lopez-Marques R.L."/>
            <person name="Lindberg Moller B."/>
        </authorList>
    </citation>
    <scope>NUCLEOTIDE SEQUENCE</scope>
</reference>
<sequence length="332" mass="36655">MVLGVTMAGIAIVLDLLRKNPTQTAQALHSSGFFSAKAAAAAASVAAGAPYVYKILFGIPVAYCDAGTAWSEDHVSNLRSASQRLFQNDSLNYSTKDYKIELKPLFSAFEWRALAMTTLRSFLMFFLPLLEPRSNLEEDDDDFLPDTEEEQHVDYAVPIKKSVIQIVRETTVVTTRRILERLAVHYVSQRMAWKLLKDVPKSAMRKAGRKLPTLVFFFSVSRTTFRGHFLGVAASWLIQVGIEIYRFFSHMIKSKEEVDDIDTPEQLKLLATKVSSATIKCGASLVFASIGAGIGATLIRPSVGQWIGCAVGDLSGPVIVSYCFGRIFPAEL</sequence>
<dbReference type="AlphaFoldDB" id="A0A4Y1RDT4"/>
<dbReference type="PANTHER" id="PTHR36074">
    <property type="entry name" value="ISOPENTENYL-DIPHOSPHATE DELTA-ISOMERASE"/>
    <property type="match status" value="1"/>
</dbReference>
<organism evidence="1">
    <name type="scientific">Prunus dulcis</name>
    <name type="common">Almond</name>
    <name type="synonym">Amygdalus dulcis</name>
    <dbReference type="NCBI Taxonomy" id="3755"/>
    <lineage>
        <taxon>Eukaryota</taxon>
        <taxon>Viridiplantae</taxon>
        <taxon>Streptophyta</taxon>
        <taxon>Embryophyta</taxon>
        <taxon>Tracheophyta</taxon>
        <taxon>Spermatophyta</taxon>
        <taxon>Magnoliopsida</taxon>
        <taxon>eudicotyledons</taxon>
        <taxon>Gunneridae</taxon>
        <taxon>Pentapetalae</taxon>
        <taxon>rosids</taxon>
        <taxon>fabids</taxon>
        <taxon>Rosales</taxon>
        <taxon>Rosaceae</taxon>
        <taxon>Amygdaloideae</taxon>
        <taxon>Amygdaleae</taxon>
        <taxon>Prunus</taxon>
    </lineage>
</organism>